<feature type="compositionally biased region" description="Low complexity" evidence="2">
    <location>
        <begin position="938"/>
        <end position="964"/>
    </location>
</feature>
<evidence type="ECO:0000313" key="4">
    <source>
        <dbReference type="Proteomes" id="UP000053890"/>
    </source>
</evidence>
<dbReference type="RefSeq" id="XP_018273296.1">
    <property type="nucleotide sequence ID" value="XM_018414062.1"/>
</dbReference>
<feature type="region of interest" description="Disordered" evidence="2">
    <location>
        <begin position="263"/>
        <end position="298"/>
    </location>
</feature>
<feature type="region of interest" description="Disordered" evidence="2">
    <location>
        <begin position="769"/>
        <end position="788"/>
    </location>
</feature>
<accession>A0A194S9H3</accession>
<dbReference type="GeneID" id="28974510"/>
<feature type="region of interest" description="Disordered" evidence="2">
    <location>
        <begin position="1245"/>
        <end position="1284"/>
    </location>
</feature>
<evidence type="ECO:0000256" key="2">
    <source>
        <dbReference type="SAM" id="MobiDB-lite"/>
    </source>
</evidence>
<feature type="coiled-coil region" evidence="1">
    <location>
        <begin position="182"/>
        <end position="244"/>
    </location>
</feature>
<proteinExistence type="predicted"/>
<organism evidence="3 4">
    <name type="scientific">Rhodotorula graminis (strain WP1)</name>
    <dbReference type="NCBI Taxonomy" id="578459"/>
    <lineage>
        <taxon>Eukaryota</taxon>
        <taxon>Fungi</taxon>
        <taxon>Dikarya</taxon>
        <taxon>Basidiomycota</taxon>
        <taxon>Pucciniomycotina</taxon>
        <taxon>Microbotryomycetes</taxon>
        <taxon>Sporidiobolales</taxon>
        <taxon>Sporidiobolaceae</taxon>
        <taxon>Rhodotorula</taxon>
    </lineage>
</organism>
<dbReference type="STRING" id="578459.A0A194S9H3"/>
<feature type="compositionally biased region" description="Low complexity" evidence="2">
    <location>
        <begin position="1200"/>
        <end position="1211"/>
    </location>
</feature>
<protein>
    <submittedName>
        <fullName evidence="3">Uncharacterized protein</fullName>
    </submittedName>
</protein>
<feature type="region of interest" description="Disordered" evidence="2">
    <location>
        <begin position="350"/>
        <end position="410"/>
    </location>
</feature>
<dbReference type="OrthoDB" id="4088568at2759"/>
<feature type="compositionally biased region" description="Polar residues" evidence="2">
    <location>
        <begin position="525"/>
        <end position="538"/>
    </location>
</feature>
<feature type="region of interest" description="Disordered" evidence="2">
    <location>
        <begin position="427"/>
        <end position="699"/>
    </location>
</feature>
<feature type="compositionally biased region" description="Pro residues" evidence="2">
    <location>
        <begin position="638"/>
        <end position="651"/>
    </location>
</feature>
<reference evidence="3 4" key="1">
    <citation type="journal article" date="2015" name="Front. Microbiol.">
        <title>Genome sequence of the plant growth promoting endophytic yeast Rhodotorula graminis WP1.</title>
        <authorList>
            <person name="Firrincieli A."/>
            <person name="Otillar R."/>
            <person name="Salamov A."/>
            <person name="Schmutz J."/>
            <person name="Khan Z."/>
            <person name="Redman R.S."/>
            <person name="Fleck N.D."/>
            <person name="Lindquist E."/>
            <person name="Grigoriev I.V."/>
            <person name="Doty S.L."/>
        </authorList>
    </citation>
    <scope>NUCLEOTIDE SEQUENCE [LARGE SCALE GENOMIC DNA]</scope>
    <source>
        <strain evidence="3 4">WP1</strain>
    </source>
</reference>
<feature type="compositionally biased region" description="Low complexity" evidence="2">
    <location>
        <begin position="771"/>
        <end position="786"/>
    </location>
</feature>
<dbReference type="EMBL" id="KQ474075">
    <property type="protein sequence ID" value="KPV77247.1"/>
    <property type="molecule type" value="Genomic_DNA"/>
</dbReference>
<evidence type="ECO:0000256" key="1">
    <source>
        <dbReference type="SAM" id="Coils"/>
    </source>
</evidence>
<dbReference type="OMA" id="SETPEYQ"/>
<feature type="compositionally biased region" description="Acidic residues" evidence="2">
    <location>
        <begin position="360"/>
        <end position="372"/>
    </location>
</feature>
<evidence type="ECO:0000313" key="3">
    <source>
        <dbReference type="EMBL" id="KPV77247.1"/>
    </source>
</evidence>
<feature type="compositionally biased region" description="Low complexity" evidence="2">
    <location>
        <begin position="440"/>
        <end position="455"/>
    </location>
</feature>
<feature type="compositionally biased region" description="Low complexity" evidence="2">
    <location>
        <begin position="66"/>
        <end position="82"/>
    </location>
</feature>
<feature type="region of interest" description="Disordered" evidence="2">
    <location>
        <begin position="984"/>
        <end position="1003"/>
    </location>
</feature>
<feature type="compositionally biased region" description="Polar residues" evidence="2">
    <location>
        <begin position="507"/>
        <end position="517"/>
    </location>
</feature>
<feature type="region of interest" description="Disordered" evidence="2">
    <location>
        <begin position="1"/>
        <end position="51"/>
    </location>
</feature>
<feature type="compositionally biased region" description="Gly residues" evidence="2">
    <location>
        <begin position="288"/>
        <end position="297"/>
    </location>
</feature>
<feature type="region of interest" description="Disordered" evidence="2">
    <location>
        <begin position="1187"/>
        <end position="1231"/>
    </location>
</feature>
<dbReference type="Proteomes" id="UP000053890">
    <property type="component" value="Unassembled WGS sequence"/>
</dbReference>
<feature type="region of interest" description="Disordered" evidence="2">
    <location>
        <begin position="889"/>
        <end position="919"/>
    </location>
</feature>
<sequence>MAPLPLGHLGSPASSPPTSPHFLASSPLAPPSPSPTHSPAHQQQYHHDDYAHIVRSLHRRSTDRVSLAALASSSSPASSSRAADPHPVPALEADLRLAAQIGQTLLADKTALQGRLDAAERAKGKLLDRLTASVKEGNGLQRRLEETVANLENADASNRALLVSLEEDRKTISRLSSDAGRSIQAHAQLSNLQRAHDDLRQELAAERRRADAADAKARKLAERATELEERLRRATADLEEMRQDKVLNARRSLDALNRARAAAAGSSSSAKPGLPRIGALAPLVPADGSGGPGGGGTEIEAQLSDNPEAKELLRMVETLARENTLLRSESMELRGLLDDSRDEQCDLRSAMALGEREPLPEEDERALEQDDELGGRGGFDAPRRLSLASPRVPQQDSPALDDGASVGASSVAEPAFTSWTSSAFLAQSHSSRAAELSRTLSAGSSSSLGAAAASGVDEPQSRRIGVGARPPPVTSASTGALGMGRRSVGPAARGHSRRAMSMDVTPQVKSLISSAPTSPRIDEYSPSTRPASIFSNASEDVEPRPRRHHRPLSLSLGPSVFPLVPEDDQDSGIVSPFTRQPANSHRRRSSQAPSLTGLGLGLASPRPTSRPRRSRSPERVEMATQTTPPRRAAEARAPSPPRVLSPSPGPSTPRSRSPRLSRSPSPRLGPAPSSSSSVHSAETPAQPPVERPSSRAEQRTAALGQLIEHAAKLLGRVQGADIATQEKRLRKQNLPGDVRHLAHANLRDLVNEIDSVRTHFRRVVELERAAQARSSSPSSSAHGPPSLDTSLVTRRDFVSLVKLVRDLLFESSRLRMLVNRVQLDPALATSLKDLDVPDAIDALDAQRSRLGPGSAQPGAAASSSSSAAAAATAGGLLAPLSRLFGAGPDSAEQHSALAHKASTAQLRPPMAKRGGSSTVSTATVNVEFGSGQVRQAESAGSPVGPSLASPSSSAGGAATTGRSSSKPRQAQVKRDLASIFAGASSRSTGGEQHPHSSSSSAAGHLLTGAAPIPRAHEHAVGAGAPAGRLASSAFSSAASYIPFGRLLSSYRPALSSTTNAVLDSMPHSSSSGVNGARHASSSTSSATDERPPTLLERQLRPRGLSDSSIRSTFVAHANPHHRLVTAAGLALSAEPARATAIATATAADSDTAAGVSSLGTSVGAAGAGAMDALRVQLDEAALGLGLGVGPGGKSVSRRPSAAQLRAKASSSRLRESSSAHTSADVPPVPPLPKVMVVPTPSSAATSESSLSFLGSPPLASPSSTTATTATATTQPISISPSSTSSLGAAAASLSQSQSSSGHGAGAGAGAGATSLLGSLASSAFGSLAKQATGAGMGDWKERGRMG</sequence>
<gene>
    <name evidence="3" type="ORF">RHOBADRAFT_42461</name>
</gene>
<keyword evidence="1" id="KW-0175">Coiled coil</keyword>
<name>A0A194S9H3_RHOGW</name>
<feature type="region of interest" description="Disordered" evidence="2">
    <location>
        <begin position="1065"/>
        <end position="1102"/>
    </location>
</feature>
<feature type="region of interest" description="Disordered" evidence="2">
    <location>
        <begin position="933"/>
        <end position="973"/>
    </location>
</feature>
<feature type="region of interest" description="Disordered" evidence="2">
    <location>
        <begin position="65"/>
        <end position="87"/>
    </location>
</feature>
<keyword evidence="4" id="KW-1185">Reference proteome</keyword>
<feature type="compositionally biased region" description="Low complexity" evidence="2">
    <location>
        <begin position="652"/>
        <end position="677"/>
    </location>
</feature>
<feature type="compositionally biased region" description="Low complexity" evidence="2">
    <location>
        <begin position="1245"/>
        <end position="1273"/>
    </location>
</feature>